<dbReference type="GO" id="GO:0004519">
    <property type="term" value="F:endonuclease activity"/>
    <property type="evidence" value="ECO:0007669"/>
    <property type="project" value="UniProtKB-KW"/>
</dbReference>
<protein>
    <submittedName>
        <fullName evidence="6">Thermonuclease family protein</fullName>
    </submittedName>
</protein>
<name>A0A4Q9JW27_9BACT</name>
<accession>A0A4Q9JW27</accession>
<dbReference type="EMBL" id="QPGR01000001">
    <property type="protein sequence ID" value="TBR82393.1"/>
    <property type="molecule type" value="Genomic_DNA"/>
</dbReference>
<reference evidence="6 7" key="1">
    <citation type="submission" date="2018-07" db="EMBL/GenBank/DDBJ databases">
        <title>Campylobacter zealandensis sp. nov., isolated from birds and water in New Zealand.</title>
        <authorList>
            <person name="Wilkinson D.A."/>
            <person name="Biggs P.J."/>
            <person name="French N.P."/>
            <person name="Midwinter A.C."/>
        </authorList>
    </citation>
    <scope>NUCLEOTIDE SEQUENCE [LARGE SCALE GENOMIC DNA]</scope>
    <source>
        <strain evidence="6 7">B423b</strain>
    </source>
</reference>
<dbReference type="PROSITE" id="PS50830">
    <property type="entry name" value="TNASE_3"/>
    <property type="match status" value="1"/>
</dbReference>
<feature type="domain" description="TNase-like" evidence="5">
    <location>
        <begin position="42"/>
        <end position="161"/>
    </location>
</feature>
<keyword evidence="3" id="KW-0378">Hydrolase</keyword>
<keyword evidence="2" id="KW-0255">Endonuclease</keyword>
<dbReference type="RefSeq" id="WP_131166126.1">
    <property type="nucleotide sequence ID" value="NZ_CP076657.1"/>
</dbReference>
<keyword evidence="7" id="KW-1185">Reference proteome</keyword>
<organism evidence="6 7">
    <name type="scientific">Campylobacter novaezeelandiae</name>
    <dbReference type="NCBI Taxonomy" id="2267891"/>
    <lineage>
        <taxon>Bacteria</taxon>
        <taxon>Pseudomonadati</taxon>
        <taxon>Campylobacterota</taxon>
        <taxon>Epsilonproteobacteria</taxon>
        <taxon>Campylobacterales</taxon>
        <taxon>Campylobacteraceae</taxon>
        <taxon>Campylobacter</taxon>
    </lineage>
</organism>
<dbReference type="SUPFAM" id="SSF50199">
    <property type="entry name" value="Staphylococcal nuclease"/>
    <property type="match status" value="1"/>
</dbReference>
<dbReference type="InterPro" id="IPR035437">
    <property type="entry name" value="SNase_OB-fold_sf"/>
</dbReference>
<feature type="transmembrane region" description="Helical" evidence="4">
    <location>
        <begin position="21"/>
        <end position="39"/>
    </location>
</feature>
<dbReference type="AlphaFoldDB" id="A0A4Q9JW27"/>
<dbReference type="OrthoDB" id="9805504at2"/>
<comment type="caution">
    <text evidence="6">The sequence shown here is derived from an EMBL/GenBank/DDBJ whole genome shotgun (WGS) entry which is preliminary data.</text>
</comment>
<dbReference type="InterPro" id="IPR016071">
    <property type="entry name" value="Staphylococal_nuclease_OB-fold"/>
</dbReference>
<gene>
    <name evidence="6" type="ORF">DU473_00700</name>
</gene>
<dbReference type="Proteomes" id="UP000292583">
    <property type="component" value="Unassembled WGS sequence"/>
</dbReference>
<evidence type="ECO:0000313" key="6">
    <source>
        <dbReference type="EMBL" id="TBR82393.1"/>
    </source>
</evidence>
<keyword evidence="4" id="KW-0472">Membrane</keyword>
<dbReference type="PANTHER" id="PTHR12302">
    <property type="entry name" value="EBNA2 BINDING PROTEIN P100"/>
    <property type="match status" value="1"/>
</dbReference>
<keyword evidence="4" id="KW-0812">Transmembrane</keyword>
<evidence type="ECO:0000259" key="5">
    <source>
        <dbReference type="PROSITE" id="PS50830"/>
    </source>
</evidence>
<proteinExistence type="predicted"/>
<evidence type="ECO:0000256" key="4">
    <source>
        <dbReference type="SAM" id="Phobius"/>
    </source>
</evidence>
<dbReference type="Gene3D" id="2.40.50.90">
    <property type="match status" value="1"/>
</dbReference>
<evidence type="ECO:0000256" key="1">
    <source>
        <dbReference type="ARBA" id="ARBA00022722"/>
    </source>
</evidence>
<evidence type="ECO:0000313" key="7">
    <source>
        <dbReference type="Proteomes" id="UP000292583"/>
    </source>
</evidence>
<sequence>MRLNIGKILNFRKILSDPKKFFSFLILIFVLIFIESFIAQTKSFDAKVIKVIDGDTIEVLNSSGSKYKIRFFAIDAPELKQKFGTEAKNYLSSIIKDKKVKIIYKDEDLYGRILAIVKFDDLDINQIMVSKGYAWAYSFYSDIYIKDQKFAQKNSLGLWKDQNPIEPYKWRKQNKF</sequence>
<dbReference type="Pfam" id="PF00565">
    <property type="entry name" value="SNase"/>
    <property type="match status" value="1"/>
</dbReference>
<evidence type="ECO:0000256" key="3">
    <source>
        <dbReference type="ARBA" id="ARBA00022801"/>
    </source>
</evidence>
<keyword evidence="1" id="KW-0540">Nuclease</keyword>
<dbReference type="SMART" id="SM00318">
    <property type="entry name" value="SNc"/>
    <property type="match status" value="1"/>
</dbReference>
<dbReference type="PANTHER" id="PTHR12302:SF3">
    <property type="entry name" value="SERINE_THREONINE-PROTEIN KINASE 31"/>
    <property type="match status" value="1"/>
</dbReference>
<keyword evidence="4" id="KW-1133">Transmembrane helix</keyword>
<evidence type="ECO:0000256" key="2">
    <source>
        <dbReference type="ARBA" id="ARBA00022759"/>
    </source>
</evidence>
<dbReference type="GO" id="GO:0016787">
    <property type="term" value="F:hydrolase activity"/>
    <property type="evidence" value="ECO:0007669"/>
    <property type="project" value="UniProtKB-KW"/>
</dbReference>